<reference evidence="2 3" key="1">
    <citation type="submission" date="2017-08" db="EMBL/GenBank/DDBJ databases">
        <title>Genome sequence of Streptomyces albireticuli NRRL B-1670.</title>
        <authorList>
            <person name="Graham D.E."/>
            <person name="Mahan K.M."/>
            <person name="Klingeman D.M."/>
            <person name="Hettich R.L."/>
            <person name="Parry R.J."/>
            <person name="Spain J.C."/>
        </authorList>
    </citation>
    <scope>NUCLEOTIDE SEQUENCE [LARGE SCALE GENOMIC DNA]</scope>
    <source>
        <strain evidence="2 3">NRRL B-1670</strain>
    </source>
</reference>
<proteinExistence type="predicted"/>
<dbReference type="EMBL" id="NSJV01000647">
    <property type="protein sequence ID" value="PAU44531.1"/>
    <property type="molecule type" value="Genomic_DNA"/>
</dbReference>
<dbReference type="Proteomes" id="UP000218944">
    <property type="component" value="Unassembled WGS sequence"/>
</dbReference>
<dbReference type="AlphaFoldDB" id="A0A2A2CZ25"/>
<evidence type="ECO:0000313" key="2">
    <source>
        <dbReference type="EMBL" id="PAU44531.1"/>
    </source>
</evidence>
<gene>
    <name evidence="2" type="ORF">CK936_34160</name>
</gene>
<protein>
    <submittedName>
        <fullName evidence="2">Uncharacterized protein</fullName>
    </submittedName>
</protein>
<sequence length="65" mass="6553">MGTPALFVGDAPTVVAQYVETRLPVGAVTQGKGQAVPALEALGRAVDDDEPGSLGGGVEADDRFL</sequence>
<name>A0A2A2CZ25_9ACTN</name>
<keyword evidence="3" id="KW-1185">Reference proteome</keyword>
<organism evidence="2 3">
    <name type="scientific">Streptomyces albireticuli</name>
    <dbReference type="NCBI Taxonomy" id="1940"/>
    <lineage>
        <taxon>Bacteria</taxon>
        <taxon>Bacillati</taxon>
        <taxon>Actinomycetota</taxon>
        <taxon>Actinomycetes</taxon>
        <taxon>Kitasatosporales</taxon>
        <taxon>Streptomycetaceae</taxon>
        <taxon>Streptomyces</taxon>
    </lineage>
</organism>
<evidence type="ECO:0000256" key="1">
    <source>
        <dbReference type="SAM" id="MobiDB-lite"/>
    </source>
</evidence>
<evidence type="ECO:0000313" key="3">
    <source>
        <dbReference type="Proteomes" id="UP000218944"/>
    </source>
</evidence>
<accession>A0A2A2CZ25</accession>
<feature type="region of interest" description="Disordered" evidence="1">
    <location>
        <begin position="46"/>
        <end position="65"/>
    </location>
</feature>
<comment type="caution">
    <text evidence="2">The sequence shown here is derived from an EMBL/GenBank/DDBJ whole genome shotgun (WGS) entry which is preliminary data.</text>
</comment>